<gene>
    <name evidence="11" type="ordered locus">gll1948</name>
</gene>
<reference evidence="11 12" key="2">
    <citation type="journal article" date="2003" name="DNA Res.">
        <title>Complete genome structure of Gloeobacter violaceus PCC 7421, a cyanobacterium that lacks thylakoids (supplement).</title>
        <authorList>
            <person name="Nakamura Y."/>
            <person name="Kaneko T."/>
            <person name="Sato S."/>
            <person name="Mimuro M."/>
            <person name="Miyashita H."/>
            <person name="Tsuchiya T."/>
            <person name="Sasamoto S."/>
            <person name="Watanabe A."/>
            <person name="Kawashima K."/>
            <person name="Kishida Y."/>
            <person name="Kiyokawa C."/>
            <person name="Kohara M."/>
            <person name="Matsumoto M."/>
            <person name="Matsuno A."/>
            <person name="Nakazaki N."/>
            <person name="Shimpo S."/>
            <person name="Takeuchi C."/>
            <person name="Yamada M."/>
            <person name="Tabata S."/>
        </authorList>
    </citation>
    <scope>NUCLEOTIDE SEQUENCE [LARGE SCALE GENOMIC DNA]</scope>
    <source>
        <strain evidence="12">ATCC 29082 / PCC 7421</strain>
    </source>
</reference>
<evidence type="ECO:0000256" key="6">
    <source>
        <dbReference type="ARBA" id="ARBA00023098"/>
    </source>
</evidence>
<keyword evidence="4" id="KW-0276">Fatty acid metabolism</keyword>
<dbReference type="EnsemblBacteria" id="BAC89889">
    <property type="protein sequence ID" value="BAC89889"/>
    <property type="gene ID" value="BAC89889"/>
</dbReference>
<dbReference type="STRING" id="251221.gene:10759440"/>
<dbReference type="GO" id="GO:0005524">
    <property type="term" value="F:ATP binding"/>
    <property type="evidence" value="ECO:0007669"/>
    <property type="project" value="UniProtKB-KW"/>
</dbReference>
<feature type="domain" description="AMP-dependent synthetase/ligase" evidence="9">
    <location>
        <begin position="25"/>
        <end position="422"/>
    </location>
</feature>
<sequence>MTKSSGKPQMATATRTADNLVEALRRWASVRSARNAYTWEGESAGAVRLTFFEIDRLARAIAARLQQSNLRGRRAVLLYPPGLEFVAAFMGCLYAGVTAVPAHSPRPRRPAPKLQAILADAGVTAVLTTAASLARSDQWTTQNPQLAGLQWLATDNLGTDLADTWQECTFSKDSLAFLQYTSGSTGHPKGVMITHGNLLHNQRMVEGAFGHSDETIFAGWLPLFHDMGLIGNVLQPLHLGIPCVLMSPVDFVQKPRRWLEAITRHRATTSGGPNFAYDLCVRKVSAEQREGLDLSSWRVAFNGAEPVRAHTLQAFAAAFAGCGFRAKAFYPCYGLAEATLFVTGGLFQTPAVVRSVAAAALEQDRVVPAAEDDPGSRLLVGCGRPWLGQEVVIADPTNLTLCPPAQVGEIWVAGPSVARGYWNRPAETAATFGARLAGTGAGPFLRTGDLGFIEGGELFVTGRLKDLIIIRGANHYPQDIEASVENCHRALRPGCGAAFAVEFDGEERLVVVQELERQLPQALDFEEVLSSIRQAVAARHGLHVDTAALIKTGSIPKTSSGKIQRRTCRSQFLDGTLPVLYAGGRSPMPPAGRPSV</sequence>
<dbReference type="InterPro" id="IPR020845">
    <property type="entry name" value="AMP-binding_CS"/>
</dbReference>
<evidence type="ECO:0000259" key="9">
    <source>
        <dbReference type="Pfam" id="PF00501"/>
    </source>
</evidence>
<dbReference type="Proteomes" id="UP000000557">
    <property type="component" value="Chromosome"/>
</dbReference>
<keyword evidence="3" id="KW-0547">Nucleotide-binding</keyword>
<dbReference type="AlphaFoldDB" id="Q7NJ84"/>
<protein>
    <recommendedName>
        <fullName evidence="7">Acyl-AMP synthetase</fullName>
    </recommendedName>
</protein>
<evidence type="ECO:0000256" key="7">
    <source>
        <dbReference type="ARBA" id="ARBA00084062"/>
    </source>
</evidence>
<dbReference type="FunFam" id="3.40.50.12780:FF:000013">
    <property type="entry name" value="Long-chain-fatty-acid--AMP ligase FadD32"/>
    <property type="match status" value="1"/>
</dbReference>
<dbReference type="GO" id="GO:0070566">
    <property type="term" value="F:adenylyltransferase activity"/>
    <property type="evidence" value="ECO:0000318"/>
    <property type="project" value="GO_Central"/>
</dbReference>
<organism evidence="11 12">
    <name type="scientific">Gloeobacter violaceus (strain ATCC 29082 / PCC 7421)</name>
    <dbReference type="NCBI Taxonomy" id="251221"/>
    <lineage>
        <taxon>Bacteria</taxon>
        <taxon>Bacillati</taxon>
        <taxon>Cyanobacteriota</taxon>
        <taxon>Cyanophyceae</taxon>
        <taxon>Gloeobacterales</taxon>
        <taxon>Gloeobacteraceae</taxon>
        <taxon>Gloeobacter</taxon>
    </lineage>
</organism>
<dbReference type="InterPro" id="IPR040097">
    <property type="entry name" value="FAAL/FAAC"/>
</dbReference>
<reference evidence="11 12" key="1">
    <citation type="journal article" date="2003" name="DNA Res.">
        <title>Complete genome structure of Gloeobacter violaceus PCC 7421, a cyanobacterium that lacks thylakoids.</title>
        <authorList>
            <person name="Nakamura Y."/>
            <person name="Kaneko T."/>
            <person name="Sato S."/>
            <person name="Mimuro M."/>
            <person name="Miyashita H."/>
            <person name="Tsuchiya T."/>
            <person name="Sasamoto S."/>
            <person name="Watanabe A."/>
            <person name="Kawashima K."/>
            <person name="Kishida Y."/>
            <person name="Kiyokawa C."/>
            <person name="Kohara M."/>
            <person name="Matsumoto M."/>
            <person name="Matsuno A."/>
            <person name="Nakazaki N."/>
            <person name="Shimpo S."/>
            <person name="Takeuchi C."/>
            <person name="Yamada M."/>
            <person name="Tabata S."/>
        </authorList>
    </citation>
    <scope>NUCLEOTIDE SEQUENCE [LARGE SCALE GENOMIC DNA]</scope>
    <source>
        <strain evidence="12">ATCC 29082 / PCC 7421</strain>
    </source>
</reference>
<evidence type="ECO:0000256" key="1">
    <source>
        <dbReference type="ARBA" id="ARBA00006432"/>
    </source>
</evidence>
<keyword evidence="8" id="KW-0812">Transmembrane</keyword>
<dbReference type="InterPro" id="IPR025110">
    <property type="entry name" value="AMP-bd_C"/>
</dbReference>
<dbReference type="OrthoDB" id="9803968at2"/>
<evidence type="ECO:0000259" key="10">
    <source>
        <dbReference type="Pfam" id="PF23024"/>
    </source>
</evidence>
<evidence type="ECO:0000256" key="2">
    <source>
        <dbReference type="ARBA" id="ARBA00022598"/>
    </source>
</evidence>
<dbReference type="KEGG" id="gvi:gll1948"/>
<dbReference type="PROSITE" id="PS00455">
    <property type="entry name" value="AMP_BINDING"/>
    <property type="match status" value="1"/>
</dbReference>
<keyword evidence="2" id="KW-0436">Ligase</keyword>
<dbReference type="GO" id="GO:0016874">
    <property type="term" value="F:ligase activity"/>
    <property type="evidence" value="ECO:0007669"/>
    <property type="project" value="UniProtKB-KW"/>
</dbReference>
<keyword evidence="5" id="KW-0067">ATP-binding</keyword>
<dbReference type="InParanoid" id="Q7NJ84"/>
<dbReference type="InterPro" id="IPR000873">
    <property type="entry name" value="AMP-dep_synth/lig_dom"/>
</dbReference>
<dbReference type="Pfam" id="PF23024">
    <property type="entry name" value="AMP-dom_DIP2-like"/>
    <property type="match status" value="1"/>
</dbReference>
<dbReference type="Gene3D" id="3.30.300.30">
    <property type="match status" value="1"/>
</dbReference>
<dbReference type="GO" id="GO:0006633">
    <property type="term" value="P:fatty acid biosynthetic process"/>
    <property type="evidence" value="ECO:0000318"/>
    <property type="project" value="GO_Central"/>
</dbReference>
<keyword evidence="6" id="KW-0443">Lipid metabolism</keyword>
<dbReference type="FunFam" id="3.30.300.30:FF:000029">
    <property type="entry name" value="Fatty-acid-CoA ligase FadD31"/>
    <property type="match status" value="1"/>
</dbReference>
<evidence type="ECO:0000256" key="4">
    <source>
        <dbReference type="ARBA" id="ARBA00022832"/>
    </source>
</evidence>
<dbReference type="CDD" id="cd05931">
    <property type="entry name" value="FAAL"/>
    <property type="match status" value="1"/>
</dbReference>
<evidence type="ECO:0000313" key="12">
    <source>
        <dbReference type="Proteomes" id="UP000000557"/>
    </source>
</evidence>
<dbReference type="PANTHER" id="PTHR22754:SF32">
    <property type="entry name" value="DISCO-INTERACTING PROTEIN 2"/>
    <property type="match status" value="1"/>
</dbReference>
<feature type="transmembrane region" description="Helical" evidence="8">
    <location>
        <begin position="76"/>
        <end position="97"/>
    </location>
</feature>
<dbReference type="PANTHER" id="PTHR22754">
    <property type="entry name" value="DISCO-INTERACTING PROTEIN 2 DIP2 -RELATED"/>
    <property type="match status" value="1"/>
</dbReference>
<dbReference type="InterPro" id="IPR045851">
    <property type="entry name" value="AMP-bd_C_sf"/>
</dbReference>
<keyword evidence="12" id="KW-1185">Reference proteome</keyword>
<proteinExistence type="inferred from homology"/>
<evidence type="ECO:0000313" key="11">
    <source>
        <dbReference type="EMBL" id="BAC89889.1"/>
    </source>
</evidence>
<evidence type="ECO:0000256" key="8">
    <source>
        <dbReference type="SAM" id="Phobius"/>
    </source>
</evidence>
<feature type="domain" description="AMP-binding enzyme C-terminal" evidence="10">
    <location>
        <begin position="466"/>
        <end position="579"/>
    </location>
</feature>
<dbReference type="Gene3D" id="3.40.50.12780">
    <property type="entry name" value="N-terminal domain of ligase-like"/>
    <property type="match status" value="1"/>
</dbReference>
<keyword evidence="8" id="KW-1133">Transmembrane helix</keyword>
<dbReference type="PhylomeDB" id="Q7NJ84"/>
<dbReference type="PATRIC" id="fig|251221.4.peg.1982"/>
<comment type="similarity">
    <text evidence="1">Belongs to the ATP-dependent AMP-binding enzyme family.</text>
</comment>
<dbReference type="FunCoup" id="Q7NJ84">
    <property type="interactions" value="1"/>
</dbReference>
<dbReference type="GO" id="GO:0071766">
    <property type="term" value="P:Actinobacterium-type cell wall biogenesis"/>
    <property type="evidence" value="ECO:0007669"/>
    <property type="project" value="UniProtKB-ARBA"/>
</dbReference>
<accession>Q7NJ84</accession>
<dbReference type="eggNOG" id="COG0318">
    <property type="taxonomic scope" value="Bacteria"/>
</dbReference>
<name>Q7NJ84_GLOVI</name>
<evidence type="ECO:0000256" key="5">
    <source>
        <dbReference type="ARBA" id="ARBA00022840"/>
    </source>
</evidence>
<dbReference type="EMBL" id="BA000045">
    <property type="protein sequence ID" value="BAC89889.1"/>
    <property type="molecule type" value="Genomic_DNA"/>
</dbReference>
<keyword evidence="8" id="KW-0472">Membrane</keyword>
<evidence type="ECO:0000256" key="3">
    <source>
        <dbReference type="ARBA" id="ARBA00022741"/>
    </source>
</evidence>
<dbReference type="Pfam" id="PF00501">
    <property type="entry name" value="AMP-binding"/>
    <property type="match status" value="1"/>
</dbReference>
<dbReference type="SUPFAM" id="SSF56801">
    <property type="entry name" value="Acetyl-CoA synthetase-like"/>
    <property type="match status" value="1"/>
</dbReference>
<dbReference type="InterPro" id="IPR042099">
    <property type="entry name" value="ANL_N_sf"/>
</dbReference>
<dbReference type="HOGENOM" id="CLU_000022_23_7_3"/>